<proteinExistence type="predicted"/>
<name>A0A0F9ACP8_9ZZZZ</name>
<accession>A0A0F9ACP8</accession>
<reference evidence="1" key="1">
    <citation type="journal article" date="2015" name="Nature">
        <title>Complex archaea that bridge the gap between prokaryotes and eukaryotes.</title>
        <authorList>
            <person name="Spang A."/>
            <person name="Saw J.H."/>
            <person name="Jorgensen S.L."/>
            <person name="Zaremba-Niedzwiedzka K."/>
            <person name="Martijn J."/>
            <person name="Lind A.E."/>
            <person name="van Eijk R."/>
            <person name="Schleper C."/>
            <person name="Guy L."/>
            <person name="Ettema T.J."/>
        </authorList>
    </citation>
    <scope>NUCLEOTIDE SEQUENCE</scope>
</reference>
<dbReference type="AlphaFoldDB" id="A0A0F9ACP8"/>
<comment type="caution">
    <text evidence="1">The sequence shown here is derived from an EMBL/GenBank/DDBJ whole genome shotgun (WGS) entry which is preliminary data.</text>
</comment>
<dbReference type="EMBL" id="LAZR01043331">
    <property type="protein sequence ID" value="KKL07339.1"/>
    <property type="molecule type" value="Genomic_DNA"/>
</dbReference>
<sequence>MKYIWEKNGKGVVPIALYGNITEKPQIISKEVAIRYVEKLTELTILHGFSNKYFEGSLKEKESLNNILDYFCEYYLGPYFKRNK</sequence>
<organism evidence="1">
    <name type="scientific">marine sediment metagenome</name>
    <dbReference type="NCBI Taxonomy" id="412755"/>
    <lineage>
        <taxon>unclassified sequences</taxon>
        <taxon>metagenomes</taxon>
        <taxon>ecological metagenomes</taxon>
    </lineage>
</organism>
<evidence type="ECO:0000313" key="1">
    <source>
        <dbReference type="EMBL" id="KKL07339.1"/>
    </source>
</evidence>
<gene>
    <name evidence="1" type="ORF">LCGC14_2587000</name>
</gene>
<protein>
    <submittedName>
        <fullName evidence="1">Uncharacterized protein</fullName>
    </submittedName>
</protein>